<dbReference type="InParanoid" id="A0A151GLM3"/>
<evidence type="ECO:0000313" key="2">
    <source>
        <dbReference type="EMBL" id="KYK57988.1"/>
    </source>
</evidence>
<reference evidence="2 3" key="1">
    <citation type="journal article" date="2016" name="Sci. Rep.">
        <title>Insights into Adaptations to a Near-Obligate Nematode Endoparasitic Lifestyle from the Finished Genome of Drechmeria coniospora.</title>
        <authorList>
            <person name="Zhang L."/>
            <person name="Zhou Z."/>
            <person name="Guo Q."/>
            <person name="Fokkens L."/>
            <person name="Miskei M."/>
            <person name="Pocsi I."/>
            <person name="Zhang W."/>
            <person name="Chen M."/>
            <person name="Wang L."/>
            <person name="Sun Y."/>
            <person name="Donzelli B.G."/>
            <person name="Gibson D.M."/>
            <person name="Nelson D.R."/>
            <person name="Luo J.G."/>
            <person name="Rep M."/>
            <person name="Liu H."/>
            <person name="Yang S."/>
            <person name="Wang J."/>
            <person name="Krasnoff S.B."/>
            <person name="Xu Y."/>
            <person name="Molnar I."/>
            <person name="Lin M."/>
        </authorList>
    </citation>
    <scope>NUCLEOTIDE SEQUENCE [LARGE SCALE GENOMIC DNA]</scope>
    <source>
        <strain evidence="2 3">ARSEF 6962</strain>
    </source>
</reference>
<dbReference type="Proteomes" id="UP000076580">
    <property type="component" value="Chromosome 02"/>
</dbReference>
<dbReference type="GeneID" id="63717644"/>
<dbReference type="RefSeq" id="XP_040657340.1">
    <property type="nucleotide sequence ID" value="XM_040802307.1"/>
</dbReference>
<proteinExistence type="predicted"/>
<gene>
    <name evidence="2" type="ORF">DCS_05001</name>
</gene>
<evidence type="ECO:0000313" key="3">
    <source>
        <dbReference type="Proteomes" id="UP000076580"/>
    </source>
</evidence>
<protein>
    <submittedName>
        <fullName evidence="2">Uncharacterized protein</fullName>
    </submittedName>
</protein>
<dbReference type="AlphaFoldDB" id="A0A151GLM3"/>
<dbReference type="Pfam" id="PF12311">
    <property type="entry name" value="DUF3632"/>
    <property type="match status" value="1"/>
</dbReference>
<feature type="region of interest" description="Disordered" evidence="1">
    <location>
        <begin position="101"/>
        <end position="122"/>
    </location>
</feature>
<keyword evidence="3" id="KW-1185">Reference proteome</keyword>
<comment type="caution">
    <text evidence="2">The sequence shown here is derived from an EMBL/GenBank/DDBJ whole genome shotgun (WGS) entry which is preliminary data.</text>
</comment>
<dbReference type="InterPro" id="IPR053204">
    <property type="entry name" value="Oxopyrrolidines_Biosynth-assoc"/>
</dbReference>
<dbReference type="PANTHER" id="PTHR38797">
    <property type="entry name" value="NUCLEAR PORE COMPLEX PROTEIN NUP85-RELATED"/>
    <property type="match status" value="1"/>
</dbReference>
<name>A0A151GLM3_DRECN</name>
<dbReference type="InterPro" id="IPR022085">
    <property type="entry name" value="OpdG"/>
</dbReference>
<dbReference type="EMBL" id="LAYC01000002">
    <property type="protein sequence ID" value="KYK57988.1"/>
    <property type="molecule type" value="Genomic_DNA"/>
</dbReference>
<organism evidence="2 3">
    <name type="scientific">Drechmeria coniospora</name>
    <name type="common">Nematophagous fungus</name>
    <name type="synonym">Meria coniospora</name>
    <dbReference type="NCBI Taxonomy" id="98403"/>
    <lineage>
        <taxon>Eukaryota</taxon>
        <taxon>Fungi</taxon>
        <taxon>Dikarya</taxon>
        <taxon>Ascomycota</taxon>
        <taxon>Pezizomycotina</taxon>
        <taxon>Sordariomycetes</taxon>
        <taxon>Hypocreomycetidae</taxon>
        <taxon>Hypocreales</taxon>
        <taxon>Ophiocordycipitaceae</taxon>
        <taxon>Drechmeria</taxon>
    </lineage>
</organism>
<sequence length="350" mass="39281">MTSCADGSCQVRDLSREEKRQAFNHNVDKAQETWKDLRNDLLRVGDDFFAHVTDMTQVEGCLHDGWDELIHAAKVIPPDSSEHDRLVTLIADLRELGPFVRRKKEASPADDDGNNDEPAVMPNGQQLWTDLPYLAEQLQTFWMNESMELPVDERRSLAVMTAKLCASGICSYDISPCALWLFKEALETDRPLTRSSSMDSMSDVDAEILPIADLLPACAEWLHYSNCKIAQFSANNCNPVGDGERLLCPGPLAAEAIVPQHGFSLARWLFWRRRLGDLYLTGDEQVAKMARVCFEAMATTGRSIGIEIPGERRYLERVYDALEKEVTNRGSTVCVAVDDIEIDPAWAIED</sequence>
<dbReference type="STRING" id="98403.A0A151GLM3"/>
<evidence type="ECO:0000256" key="1">
    <source>
        <dbReference type="SAM" id="MobiDB-lite"/>
    </source>
</evidence>
<accession>A0A151GLM3</accession>
<dbReference type="PANTHER" id="PTHR38797:SF4">
    <property type="entry name" value="NUCLEAR PORE COMPLEX PROTEIN NUP85"/>
    <property type="match status" value="1"/>
</dbReference>